<feature type="compositionally biased region" description="Acidic residues" evidence="2">
    <location>
        <begin position="786"/>
        <end position="797"/>
    </location>
</feature>
<keyword evidence="3" id="KW-0812">Transmembrane</keyword>
<feature type="compositionally biased region" description="Acidic residues" evidence="2">
    <location>
        <begin position="939"/>
        <end position="978"/>
    </location>
</feature>
<feature type="region of interest" description="Disordered" evidence="2">
    <location>
        <begin position="160"/>
        <end position="220"/>
    </location>
</feature>
<dbReference type="EMBL" id="CP022353">
    <property type="protein sequence ID" value="ASK55823.1"/>
    <property type="molecule type" value="Genomic_DNA"/>
</dbReference>
<feature type="region of interest" description="Disordered" evidence="2">
    <location>
        <begin position="1257"/>
        <end position="1279"/>
    </location>
</feature>
<feature type="compositionally biased region" description="Acidic residues" evidence="2">
    <location>
        <begin position="1263"/>
        <end position="1279"/>
    </location>
</feature>
<feature type="region of interest" description="Disordered" evidence="2">
    <location>
        <begin position="320"/>
        <end position="347"/>
    </location>
</feature>
<proteinExistence type="predicted"/>
<sequence length="1529" mass="168006">MDPIYLTNLRTSKFKAHTEPFMRRFFQRLLLPVAVMVVTQTSFVSAESIRLVGPDGQVQPTPQYSENIVRNSANNEPGRFFGPTSANQTLWSIASQLRPSSSVTVQQTLLAIYQLNPQAFENQNIHTLIPGSTLRVPSLAQISRNSTQDAVNIMASHQAKLNQTPDTPVRPVAPPRPAPVATPKVEAVAQTPPQVPSTTAPQEKAPTELKTPAKPSQSTDADVMALEEKNHTLRLMLSQVQSEVSTLKEELGDENRIRSEVERLLEEERRKAEEASRLAPSALDNLLSNGWLVALLALIPGLLIAIVVLLLLNRRSSAQQENPTQNNITSEMPTAAPVTLGPEQTEDIGDDLLLDDDLFSTTDDKEENDAEKAFSDEDDVFADLNETDLDFNLDGQDSDDLFVGIDDDGDLDTEFDALNESANGISVNADDKALGLEEMERALNDVSEPTDNDDLNSFDLADENQMSEDDIEALLSGDEENELLSDGKVDQSLLDDLLASELDALDDEPAIQDTETLDTLLNDELASLSEEDNDEFDLSGAGVAGDQDLDDLFASIEEQADLEQLEAKAIDETALLDEILAEQDAPLSEESTELLDELLDDFDKPENDEFDAQTADLLQPEEPILDLEEDSTQLLNEVLGEPVPEELASGLEIDQNSTELLDELLDDLDLDDESIEATEFSVAPEKLSVEDGTELFDELLEIEQHPEPAESLPELATEDEFNSDTFIDDLLNSAPAKDPLLEPVLDENEAFAQADDFDFNPEIEGGLEDDLPQPSALPANEFGTPQDEDWVFDEDDSSPTLEGNAELELSSAEDDLPEQTTATNETVDELLADLAAQPQSNTVDTSDDVLAPDALSQSVEESLTLNDLELPEENDEPQLAEVTPSSAFDEQQVETEIEPESEPLAAEASNDESDLTVLNELDLPEYTEEDALADAQLEPAEESEVEPELELASDLDEEEAFTELNELDLPEYTEEDALADAQLEPAAESEVEPELELASEPAEEEAFTELDELDLPEYTEEDALADAQLEPAAESEVEPELELASDLEEEEAFTELNKLDLPEYTEEDALADAQLEPAAESEVEPELELASDLEEEETFTELDELDLPEYTEEDALADAQLEPAVESEVEPELELATEPAAEEAFTELDELDLPEYTEEDALADAQLEPAAESEVEPELELASEPAAEEAFTELNELDLPEYTEEDALADAQLEPAAESEVEPELELASVLEEEDPFTELDELDLPEYTEEDALADAQLEPAAESEVEPELGDETETLAQETESDALIADEDLLASVESAVDEVQPELLDATQDVPPTQSLANKAFDEEALHDWLSDNPDGEKPFSFDRPLDAKTIDSAGMDIDAMLQMGGEDWNGFHLTPDQQAQLPDDVPEDEQAIWASETPEPQAKPENWGSQEDLLDFDPQRDGYMTIDELMAQVESEEQGLNPDEEELKLDVGLDEFPDVIGDIRDIDVDSGAEAAGKLDLAKIYIEMNDEKGAIKLLEEAIVDGDDEIRQQAKRLIDVLNGRV</sequence>
<keyword evidence="3" id="KW-1133">Transmembrane helix</keyword>
<dbReference type="InterPro" id="IPR038440">
    <property type="entry name" value="FimV_C_sf"/>
</dbReference>
<feature type="region of interest" description="Disordered" evidence="2">
    <location>
        <begin position="1158"/>
        <end position="1187"/>
    </location>
</feature>
<feature type="compositionally biased region" description="Polar residues" evidence="2">
    <location>
        <begin position="320"/>
        <end position="332"/>
    </location>
</feature>
<feature type="region of interest" description="Disordered" evidence="2">
    <location>
        <begin position="1024"/>
        <end position="1052"/>
    </location>
</feature>
<dbReference type="NCBIfam" id="TIGR03504">
    <property type="entry name" value="FimV_Cterm"/>
    <property type="match status" value="1"/>
</dbReference>
<feature type="compositionally biased region" description="Acidic residues" evidence="2">
    <location>
        <begin position="1079"/>
        <end position="1116"/>
    </location>
</feature>
<feature type="compositionally biased region" description="Acidic residues" evidence="2">
    <location>
        <begin position="987"/>
        <end position="1007"/>
    </location>
</feature>
<feature type="compositionally biased region" description="Acidic residues" evidence="2">
    <location>
        <begin position="869"/>
        <end position="878"/>
    </location>
</feature>
<evidence type="ECO:0000256" key="3">
    <source>
        <dbReference type="SAM" id="Phobius"/>
    </source>
</evidence>
<feature type="compositionally biased region" description="Acidic residues" evidence="2">
    <location>
        <begin position="1125"/>
        <end position="1142"/>
    </location>
</feature>
<feature type="region of interest" description="Disordered" evidence="2">
    <location>
        <begin position="1200"/>
        <end position="1237"/>
    </location>
</feature>
<gene>
    <name evidence="4" type="ORF">CEQ48_13920</name>
</gene>
<feature type="region of interest" description="Disordered" evidence="2">
    <location>
        <begin position="1075"/>
        <end position="1142"/>
    </location>
</feature>
<dbReference type="InterPro" id="IPR020011">
    <property type="entry name" value="FimV_C"/>
</dbReference>
<feature type="compositionally biased region" description="Acidic residues" evidence="2">
    <location>
        <begin position="922"/>
        <end position="932"/>
    </location>
</feature>
<name>A0AAU8WQS4_9VIBR</name>
<dbReference type="InterPro" id="IPR020012">
    <property type="entry name" value="LysM_FimV"/>
</dbReference>
<feature type="compositionally biased region" description="Pro residues" evidence="2">
    <location>
        <begin position="171"/>
        <end position="180"/>
    </location>
</feature>
<accession>A0AAU8WQS4</accession>
<evidence type="ECO:0000256" key="1">
    <source>
        <dbReference type="SAM" id="Coils"/>
    </source>
</evidence>
<feature type="region of interest" description="Disordered" evidence="2">
    <location>
        <begin position="446"/>
        <end position="465"/>
    </location>
</feature>
<evidence type="ECO:0000256" key="2">
    <source>
        <dbReference type="SAM" id="MobiDB-lite"/>
    </source>
</evidence>
<keyword evidence="5" id="KW-1185">Reference proteome</keyword>
<reference evidence="4 5" key="2">
    <citation type="submission" date="2017-06" db="EMBL/GenBank/DDBJ databases">
        <title>Complete genome sequence of Vibrio sp. 2521-89, a close relative of Vibrio cholerae isolated from lake water in New Mexico, USA.</title>
        <authorList>
            <person name="Liang K."/>
            <person name="Orata F.D."/>
            <person name="Winkjer N.S."/>
            <person name="Tarr C.L."/>
            <person name="Boucher Y."/>
        </authorList>
    </citation>
    <scope>NUCLEOTIDE SEQUENCE [LARGE SCALE GENOMIC DNA]</scope>
    <source>
        <strain evidence="4 5">2521-89</strain>
    </source>
</reference>
<protein>
    <submittedName>
        <fullName evidence="4">Aspartate-semialdehyde dehydrogenase</fullName>
    </submittedName>
</protein>
<feature type="compositionally biased region" description="Acidic residues" evidence="2">
    <location>
        <begin position="754"/>
        <end position="771"/>
    </location>
</feature>
<keyword evidence="1" id="KW-0175">Coiled coil</keyword>
<feature type="region of interest" description="Disordered" evidence="2">
    <location>
        <begin position="754"/>
        <end position="1007"/>
    </location>
</feature>
<dbReference type="Proteomes" id="UP000198371">
    <property type="component" value="Chromosome 1"/>
</dbReference>
<dbReference type="KEGG" id="vti:CEQ48_13920"/>
<evidence type="ECO:0000313" key="4">
    <source>
        <dbReference type="EMBL" id="ASK55823.1"/>
    </source>
</evidence>
<keyword evidence="3" id="KW-0472">Membrane</keyword>
<feature type="compositionally biased region" description="Acidic residues" evidence="2">
    <location>
        <begin position="1171"/>
        <end position="1187"/>
    </location>
</feature>
<feature type="coiled-coil region" evidence="1">
    <location>
        <begin position="223"/>
        <end position="278"/>
    </location>
</feature>
<feature type="compositionally biased region" description="Acidic residues" evidence="2">
    <location>
        <begin position="1033"/>
        <end position="1052"/>
    </location>
</feature>
<organism evidence="4 5">
    <name type="scientific">Vibrio tarriae</name>
    <dbReference type="NCBI Taxonomy" id="2014742"/>
    <lineage>
        <taxon>Bacteria</taxon>
        <taxon>Pseudomonadati</taxon>
        <taxon>Pseudomonadota</taxon>
        <taxon>Gammaproteobacteria</taxon>
        <taxon>Vibrionales</taxon>
        <taxon>Vibrionaceae</taxon>
        <taxon>Vibrio</taxon>
    </lineage>
</organism>
<feature type="compositionally biased region" description="Acidic residues" evidence="2">
    <location>
        <begin position="891"/>
        <end position="901"/>
    </location>
</feature>
<reference evidence="5" key="1">
    <citation type="journal article" date="2017" name="Genome Announc.">
        <title>Complete Genome Sequence of Vibrio sp. Strain 2521-89, a Close Relative of Vibrio cholerae Isolated from Lake Water in New Mexico, USA.</title>
        <authorList>
            <person name="Liang K."/>
            <person name="Orata F.D."/>
            <person name="Winkjer N.S."/>
            <person name="Rowe L.A."/>
            <person name="Tarr C.L."/>
            <person name="Boucher Y."/>
        </authorList>
    </citation>
    <scope>NUCLEOTIDE SEQUENCE [LARGE SCALE GENOMIC DNA]</scope>
    <source>
        <strain evidence="5">2521-89</strain>
    </source>
</reference>
<dbReference type="NCBIfam" id="TIGR03505">
    <property type="entry name" value="FimV_core"/>
    <property type="match status" value="1"/>
</dbReference>
<dbReference type="Gene3D" id="1.20.58.2200">
    <property type="match status" value="1"/>
</dbReference>
<feature type="compositionally biased region" description="Acidic residues" evidence="2">
    <location>
        <begin position="1217"/>
        <end position="1237"/>
    </location>
</feature>
<feature type="transmembrane region" description="Helical" evidence="3">
    <location>
        <begin position="291"/>
        <end position="312"/>
    </location>
</feature>
<evidence type="ECO:0000313" key="5">
    <source>
        <dbReference type="Proteomes" id="UP000198371"/>
    </source>
</evidence>
<feature type="compositionally biased region" description="Acidic residues" evidence="2">
    <location>
        <begin position="448"/>
        <end position="465"/>
    </location>
</feature>